<dbReference type="Pfam" id="PF10029">
    <property type="entry name" value="DUF2271"/>
    <property type="match status" value="1"/>
</dbReference>
<proteinExistence type="predicted"/>
<keyword evidence="1" id="KW-0732">Signal</keyword>
<dbReference type="EMBL" id="JZRZ01000009">
    <property type="protein sequence ID" value="KKD57545.1"/>
    <property type="molecule type" value="Genomic_DNA"/>
</dbReference>
<dbReference type="PIRSF" id="PIRSF014995">
    <property type="entry name" value="UCP014995"/>
    <property type="match status" value="1"/>
</dbReference>
<dbReference type="InterPro" id="IPR014469">
    <property type="entry name" value="DUF2271"/>
</dbReference>
<dbReference type="Proteomes" id="UP000243478">
    <property type="component" value="Unassembled WGS sequence"/>
</dbReference>
<evidence type="ECO:0008006" key="4">
    <source>
        <dbReference type="Google" id="ProtNLM"/>
    </source>
</evidence>
<accession>A0A0F5ZRB6</accession>
<feature type="signal peptide" evidence="1">
    <location>
        <begin position="1"/>
        <end position="20"/>
    </location>
</feature>
<evidence type="ECO:0000313" key="2">
    <source>
        <dbReference type="EMBL" id="KKD57545.1"/>
    </source>
</evidence>
<gene>
    <name evidence="2" type="ORF">VM57_04790</name>
</gene>
<organism evidence="2 3">
    <name type="scientific">Stenotrophomonas maltophilia</name>
    <name type="common">Pseudomonas maltophilia</name>
    <name type="synonym">Xanthomonas maltophilia</name>
    <dbReference type="NCBI Taxonomy" id="40324"/>
    <lineage>
        <taxon>Bacteria</taxon>
        <taxon>Pseudomonadati</taxon>
        <taxon>Pseudomonadota</taxon>
        <taxon>Gammaproteobacteria</taxon>
        <taxon>Lysobacterales</taxon>
        <taxon>Lysobacteraceae</taxon>
        <taxon>Stenotrophomonas</taxon>
        <taxon>Stenotrophomonas maltophilia group</taxon>
    </lineage>
</organism>
<comment type="caution">
    <text evidence="2">The sequence shown here is derived from an EMBL/GenBank/DDBJ whole genome shotgun (WGS) entry which is preliminary data.</text>
</comment>
<feature type="chain" id="PRO_5002498810" description="DUF2271 domain-containing protein" evidence="1">
    <location>
        <begin position="21"/>
        <end position="186"/>
    </location>
</feature>
<dbReference type="PATRIC" id="fig|40324.63.peg.1799"/>
<dbReference type="AlphaFoldDB" id="A0A0F5ZRB6"/>
<protein>
    <recommendedName>
        <fullName evidence="4">DUF2271 domain-containing protein</fullName>
    </recommendedName>
</protein>
<sequence>MRVTLTIALSGLLATSPAYATTLDINVEVPKLNVAEYHRPYVAVWLEGADQKVAANLSVWYQQTSNSEGHGTKWLPDLRQWWRKSGRTLQVPVDGVTGPTRPAGKHALSFNDRQPALKQLAPGNYTLVVEAVREVGGRELLKIPFTWPATAAQNGKAQGATELGQVTLAVNRNRLSRGRVPSAGGL</sequence>
<reference evidence="2 3" key="1">
    <citation type="submission" date="2015-03" db="EMBL/GenBank/DDBJ databases">
        <title>Draft genome of Stenotrophomonas maltophila isolated from urine specimen.</title>
        <authorList>
            <person name="Murugan N."/>
            <person name="Malathi J."/>
            <person name="Umashankar V."/>
            <person name="Madhavan H."/>
        </authorList>
    </citation>
    <scope>NUCLEOTIDE SEQUENCE [LARGE SCALE GENOMIC DNA]</scope>
    <source>
        <strain evidence="2 3">JMNMN1</strain>
    </source>
</reference>
<evidence type="ECO:0000313" key="3">
    <source>
        <dbReference type="Proteomes" id="UP000243478"/>
    </source>
</evidence>
<evidence type="ECO:0000256" key="1">
    <source>
        <dbReference type="SAM" id="SignalP"/>
    </source>
</evidence>
<name>A0A0F5ZRB6_STEMA</name>